<comment type="caution">
    <text evidence="6">The sequence shown here is derived from an EMBL/GenBank/DDBJ whole genome shotgun (WGS) entry which is preliminary data.</text>
</comment>
<protein>
    <recommendedName>
        <fullName evidence="8">Holin</fullName>
    </recommendedName>
</protein>
<evidence type="ECO:0000313" key="7">
    <source>
        <dbReference type="Proteomes" id="UP000230778"/>
    </source>
</evidence>
<evidence type="ECO:0000256" key="1">
    <source>
        <dbReference type="ARBA" id="ARBA00004141"/>
    </source>
</evidence>
<feature type="transmembrane region" description="Helical" evidence="5">
    <location>
        <begin position="53"/>
        <end position="72"/>
    </location>
</feature>
<comment type="subcellular location">
    <subcellularLocation>
        <location evidence="1">Membrane</location>
        <topology evidence="1">Multi-pass membrane protein</topology>
    </subcellularLocation>
</comment>
<dbReference type="InterPro" id="IPR006480">
    <property type="entry name" value="Phage_holin_4_1"/>
</dbReference>
<sequence>MQNIAVLFATPQIKWILILVAIDVLLGIIAALLKKDFRLGKVAGFMKKGVLGYVLGFAVLEMVGGALTSLVIIVQLAYILIILALLGSILSNLGKLGLPLPAYLKKE</sequence>
<evidence type="ECO:0000256" key="5">
    <source>
        <dbReference type="SAM" id="Phobius"/>
    </source>
</evidence>
<dbReference type="GO" id="GO:0016020">
    <property type="term" value="C:membrane"/>
    <property type="evidence" value="ECO:0007669"/>
    <property type="project" value="UniProtKB-SubCell"/>
</dbReference>
<reference evidence="6 7" key="1">
    <citation type="submission" date="2017-09" db="EMBL/GenBank/DDBJ databases">
        <title>Depth-based differentiation of microbial function through sediment-hosted aquifers and enrichment of novel symbionts in the deep terrestrial subsurface.</title>
        <authorList>
            <person name="Probst A.J."/>
            <person name="Ladd B."/>
            <person name="Jarett J.K."/>
            <person name="Geller-Mcgrath D.E."/>
            <person name="Sieber C.M."/>
            <person name="Emerson J.B."/>
            <person name="Anantharaman K."/>
            <person name="Thomas B.C."/>
            <person name="Malmstrom R."/>
            <person name="Stieglmeier M."/>
            <person name="Klingl A."/>
            <person name="Woyke T."/>
            <person name="Ryan C.M."/>
            <person name="Banfield J.F."/>
        </authorList>
    </citation>
    <scope>NUCLEOTIDE SEQUENCE [LARGE SCALE GENOMIC DNA]</scope>
    <source>
        <strain evidence="6">CG18_big_fil_WC_8_21_14_2_50_37_10</strain>
    </source>
</reference>
<keyword evidence="4 5" id="KW-0472">Membrane</keyword>
<dbReference type="Proteomes" id="UP000230778">
    <property type="component" value="Unassembled WGS sequence"/>
</dbReference>
<dbReference type="Pfam" id="PF05105">
    <property type="entry name" value="Phage_holin_4_1"/>
    <property type="match status" value="1"/>
</dbReference>
<keyword evidence="3 5" id="KW-1133">Transmembrane helix</keyword>
<name>A0A2H0FI02_9BACT</name>
<proteinExistence type="predicted"/>
<feature type="transmembrane region" description="Helical" evidence="5">
    <location>
        <begin position="12"/>
        <end position="33"/>
    </location>
</feature>
<keyword evidence="2 5" id="KW-0812">Transmembrane</keyword>
<gene>
    <name evidence="6" type="ORF">COW72_02035</name>
</gene>
<dbReference type="AlphaFoldDB" id="A0A2H0FI02"/>
<evidence type="ECO:0000256" key="3">
    <source>
        <dbReference type="ARBA" id="ARBA00022989"/>
    </source>
</evidence>
<dbReference type="EMBL" id="PCUC01000113">
    <property type="protein sequence ID" value="PIQ06324.1"/>
    <property type="molecule type" value="Genomic_DNA"/>
</dbReference>
<evidence type="ECO:0008006" key="8">
    <source>
        <dbReference type="Google" id="ProtNLM"/>
    </source>
</evidence>
<evidence type="ECO:0000256" key="4">
    <source>
        <dbReference type="ARBA" id="ARBA00023136"/>
    </source>
</evidence>
<evidence type="ECO:0000256" key="2">
    <source>
        <dbReference type="ARBA" id="ARBA00022692"/>
    </source>
</evidence>
<feature type="transmembrane region" description="Helical" evidence="5">
    <location>
        <begin position="78"/>
        <end position="98"/>
    </location>
</feature>
<accession>A0A2H0FI02</accession>
<evidence type="ECO:0000313" key="6">
    <source>
        <dbReference type="EMBL" id="PIQ06324.1"/>
    </source>
</evidence>
<organism evidence="6 7">
    <name type="scientific">Candidatus Nealsonbacteria bacterium CG18_big_fil_WC_8_21_14_2_50_37_10</name>
    <dbReference type="NCBI Taxonomy" id="1974717"/>
    <lineage>
        <taxon>Bacteria</taxon>
        <taxon>Candidatus Nealsoniibacteriota</taxon>
    </lineage>
</organism>